<keyword evidence="6" id="KW-0067">ATP-binding</keyword>
<dbReference type="PANTHER" id="PTHR11384:SF62">
    <property type="entry name" value="ATP-BINDING CASSETTE SUB-FAMILY D MEMBER 3"/>
    <property type="match status" value="1"/>
</dbReference>
<dbReference type="GO" id="GO:0015910">
    <property type="term" value="P:long-chain fatty acid import into peroxisome"/>
    <property type="evidence" value="ECO:0007669"/>
    <property type="project" value="TreeGrafter"/>
</dbReference>
<dbReference type="InterPro" id="IPR017871">
    <property type="entry name" value="ABC_transporter-like_CS"/>
</dbReference>
<dbReference type="InterPro" id="IPR027417">
    <property type="entry name" value="P-loop_NTPase"/>
</dbReference>
<keyword evidence="8 9" id="KW-0472">Membrane</keyword>
<evidence type="ECO:0000256" key="1">
    <source>
        <dbReference type="ARBA" id="ARBA00004585"/>
    </source>
</evidence>
<dbReference type="GO" id="GO:0140359">
    <property type="term" value="F:ABC-type transporter activity"/>
    <property type="evidence" value="ECO:0007669"/>
    <property type="project" value="InterPro"/>
</dbReference>
<evidence type="ECO:0000256" key="2">
    <source>
        <dbReference type="ARBA" id="ARBA00008575"/>
    </source>
</evidence>
<dbReference type="FunFam" id="3.40.50.300:FF:000636">
    <property type="entry name" value="ATP-binding cassette sub-family D member 3"/>
    <property type="match status" value="1"/>
</dbReference>
<dbReference type="GO" id="GO:0016887">
    <property type="term" value="F:ATP hydrolysis activity"/>
    <property type="evidence" value="ECO:0007669"/>
    <property type="project" value="InterPro"/>
</dbReference>
<dbReference type="OrthoDB" id="422637at2759"/>
<proteinExistence type="inferred from homology"/>
<dbReference type="PROSITE" id="PS50893">
    <property type="entry name" value="ABC_TRANSPORTER_2"/>
    <property type="match status" value="1"/>
</dbReference>
<accession>A0A9P0FWF2</accession>
<dbReference type="GO" id="GO:0005524">
    <property type="term" value="F:ATP binding"/>
    <property type="evidence" value="ECO:0007669"/>
    <property type="project" value="UniProtKB-KW"/>
</dbReference>
<gene>
    <name evidence="12" type="ORF">CINC_LOCUS12303</name>
</gene>
<dbReference type="EMBL" id="LR824011">
    <property type="protein sequence ID" value="CAH0626795.1"/>
    <property type="molecule type" value="Genomic_DNA"/>
</dbReference>
<feature type="transmembrane region" description="Helical" evidence="9">
    <location>
        <begin position="237"/>
        <end position="257"/>
    </location>
</feature>
<dbReference type="InterPro" id="IPR036640">
    <property type="entry name" value="ABC1_TM_sf"/>
</dbReference>
<dbReference type="GO" id="GO:0006635">
    <property type="term" value="P:fatty acid beta-oxidation"/>
    <property type="evidence" value="ECO:0007669"/>
    <property type="project" value="TreeGrafter"/>
</dbReference>
<evidence type="ECO:0000256" key="9">
    <source>
        <dbReference type="SAM" id="Phobius"/>
    </source>
</evidence>
<dbReference type="InterPro" id="IPR050835">
    <property type="entry name" value="ABC_transporter_sub-D"/>
</dbReference>
<dbReference type="GO" id="GO:0007031">
    <property type="term" value="P:peroxisome organization"/>
    <property type="evidence" value="ECO:0007669"/>
    <property type="project" value="TreeGrafter"/>
</dbReference>
<feature type="transmembrane region" description="Helical" evidence="9">
    <location>
        <begin position="321"/>
        <end position="343"/>
    </location>
</feature>
<keyword evidence="13" id="KW-1185">Reference proteome</keyword>
<dbReference type="PROSITE" id="PS50929">
    <property type="entry name" value="ABC_TM1F"/>
    <property type="match status" value="1"/>
</dbReference>
<dbReference type="SUPFAM" id="SSF52540">
    <property type="entry name" value="P-loop containing nucleoside triphosphate hydrolases"/>
    <property type="match status" value="1"/>
</dbReference>
<dbReference type="InterPro" id="IPR011527">
    <property type="entry name" value="ABC1_TM_dom"/>
</dbReference>
<dbReference type="PANTHER" id="PTHR11384">
    <property type="entry name" value="ATP-BINDING CASSETTE, SUB-FAMILY D MEMBER"/>
    <property type="match status" value="1"/>
</dbReference>
<dbReference type="InterPro" id="IPR003593">
    <property type="entry name" value="AAA+_ATPase"/>
</dbReference>
<feature type="domain" description="ABC transmembrane type-1" evidence="11">
    <location>
        <begin position="119"/>
        <end position="331"/>
    </location>
</feature>
<dbReference type="SUPFAM" id="SSF90123">
    <property type="entry name" value="ABC transporter transmembrane region"/>
    <property type="match status" value="1"/>
</dbReference>
<dbReference type="InterPro" id="IPR003439">
    <property type="entry name" value="ABC_transporter-like_ATP-bd"/>
</dbReference>
<dbReference type="SMART" id="SM00382">
    <property type="entry name" value="AAA"/>
    <property type="match status" value="1"/>
</dbReference>
<comment type="subcellular location">
    <subcellularLocation>
        <location evidence="1">Peroxisome membrane</location>
        <topology evidence="1">Multi-pass membrane protein</topology>
    </subcellularLocation>
</comment>
<comment type="similarity">
    <text evidence="2">Belongs to the ABC transporter superfamily. ABCD family. Peroxisomal fatty acyl CoA transporter (TC 3.A.1.203) subfamily.</text>
</comment>
<keyword evidence="3" id="KW-0813">Transport</keyword>
<evidence type="ECO:0000313" key="13">
    <source>
        <dbReference type="Proteomes" id="UP001154114"/>
    </source>
</evidence>
<evidence type="ECO:0000256" key="3">
    <source>
        <dbReference type="ARBA" id="ARBA00022448"/>
    </source>
</evidence>
<dbReference type="Gene3D" id="3.40.50.300">
    <property type="entry name" value="P-loop containing nucleotide triphosphate hydrolases"/>
    <property type="match status" value="1"/>
</dbReference>
<evidence type="ECO:0000256" key="7">
    <source>
        <dbReference type="ARBA" id="ARBA00022989"/>
    </source>
</evidence>
<dbReference type="GO" id="GO:0005778">
    <property type="term" value="C:peroxisomal membrane"/>
    <property type="evidence" value="ECO:0007669"/>
    <property type="project" value="UniProtKB-SubCell"/>
</dbReference>
<evidence type="ECO:0000259" key="10">
    <source>
        <dbReference type="PROSITE" id="PS50893"/>
    </source>
</evidence>
<name>A0A9P0FWF2_CHRIL</name>
<organism evidence="12 13">
    <name type="scientific">Chrysodeixis includens</name>
    <name type="common">Soybean looper</name>
    <name type="synonym">Pseudoplusia includens</name>
    <dbReference type="NCBI Taxonomy" id="689277"/>
    <lineage>
        <taxon>Eukaryota</taxon>
        <taxon>Metazoa</taxon>
        <taxon>Ecdysozoa</taxon>
        <taxon>Arthropoda</taxon>
        <taxon>Hexapoda</taxon>
        <taxon>Insecta</taxon>
        <taxon>Pterygota</taxon>
        <taxon>Neoptera</taxon>
        <taxon>Endopterygota</taxon>
        <taxon>Lepidoptera</taxon>
        <taxon>Glossata</taxon>
        <taxon>Ditrysia</taxon>
        <taxon>Noctuoidea</taxon>
        <taxon>Noctuidae</taxon>
        <taxon>Plusiinae</taxon>
        <taxon>Chrysodeixis</taxon>
    </lineage>
</organism>
<evidence type="ECO:0000313" key="12">
    <source>
        <dbReference type="EMBL" id="CAH0626795.1"/>
    </source>
</evidence>
<dbReference type="Pfam" id="PF00005">
    <property type="entry name" value="ABC_tran"/>
    <property type="match status" value="1"/>
</dbReference>
<evidence type="ECO:0000259" key="11">
    <source>
        <dbReference type="PROSITE" id="PS50929"/>
    </source>
</evidence>
<dbReference type="GO" id="GO:0042760">
    <property type="term" value="P:very long-chain fatty acid catabolic process"/>
    <property type="evidence" value="ECO:0007669"/>
    <property type="project" value="TreeGrafter"/>
</dbReference>
<dbReference type="GO" id="GO:0005324">
    <property type="term" value="F:long-chain fatty acid transmembrane transporter activity"/>
    <property type="evidence" value="ECO:0007669"/>
    <property type="project" value="TreeGrafter"/>
</dbReference>
<dbReference type="CDD" id="cd03223">
    <property type="entry name" value="ABCD_peroxisomal_ALDP"/>
    <property type="match status" value="1"/>
</dbReference>
<feature type="domain" description="ABC transporter" evidence="10">
    <location>
        <begin position="451"/>
        <end position="670"/>
    </location>
</feature>
<keyword evidence="7 9" id="KW-1133">Transmembrane helix</keyword>
<dbReference type="Pfam" id="PF06472">
    <property type="entry name" value="ABC_membrane_2"/>
    <property type="match status" value="1"/>
</dbReference>
<dbReference type="Proteomes" id="UP001154114">
    <property type="component" value="Chromosome 8"/>
</dbReference>
<evidence type="ECO:0000256" key="6">
    <source>
        <dbReference type="ARBA" id="ARBA00022840"/>
    </source>
</evidence>
<evidence type="ECO:0008006" key="14">
    <source>
        <dbReference type="Google" id="ProtNLM"/>
    </source>
</evidence>
<evidence type="ECO:0000256" key="5">
    <source>
        <dbReference type="ARBA" id="ARBA00022741"/>
    </source>
</evidence>
<dbReference type="AlphaFoldDB" id="A0A9P0FWF2"/>
<evidence type="ECO:0000256" key="8">
    <source>
        <dbReference type="ARBA" id="ARBA00023136"/>
    </source>
</evidence>
<keyword evidence="4 9" id="KW-0812">Transmembrane</keyword>
<protein>
    <recommendedName>
        <fullName evidence="14">ABCD protein</fullName>
    </recommendedName>
</protein>
<dbReference type="PROSITE" id="PS00211">
    <property type="entry name" value="ABC_TRANSPORTER_1"/>
    <property type="match status" value="1"/>
</dbReference>
<reference evidence="12" key="1">
    <citation type="submission" date="2021-12" db="EMBL/GenBank/DDBJ databases">
        <authorList>
            <person name="King R."/>
        </authorList>
    </citation>
    <scope>NUCLEOTIDE SEQUENCE</scope>
</reference>
<sequence length="670" mass="76641">MAPNFSKITSRTDVQIALAASAAVSAWLIRNSINSSKHKNARQSNRPSPEDQIQYMIKEKNKKGPKAQVDARFISELKTLWKIMMPSVWSKECGFLALIAFSLISRSMCDLWLIQHSTLIEGSIITMNHKEFRRLLTQFFISMPIISLVNNVLKWSIGELKLKLRTNLTLHLYQQYLKGFTYYQVSNLDNRIANADQLLTTDIEKFCDTVVDLYSNISKPMLDISIYLYRLTVNLGASTPGIMMAYLLLSGVLLTYLRRPTAKMTVHEQKLEGEFRYVNSRLITYSEEIAFYQGNHREQLTLLASFYKLTRHLRNFLNFRVAMGFIDNIIAKYIAITVGFYAVSRPFFAVNHNLLTAGTENDRFKHYYTYGRMLVKMAEGIGRLVLSGRELSKLAGLTSRVTQLRTVLDDINKGNYTRTMVERNDQNDSEGELPQLLAPGAGRIIYQDKIIRFDKVPLVTPNGDVLIKELSFEVRSGINVLVCGPNGCGKSSMFRQLGELWPIFGGTLTKPPKGKLFYVPQRPYMTLGTLRDQIIYPQTREEMSRRGRSDSQLLRYLDIVQLAYLAARDGALDAVEDWMDVLSGGEKQRIAMARLFYHEPQFAILDECTSAVSVDVEGQMYQYCREVGISLFTVSHRKSLWKHHDHYLQMDGRGGYVFEEIDNETQEFGS</sequence>
<evidence type="ECO:0000256" key="4">
    <source>
        <dbReference type="ARBA" id="ARBA00022692"/>
    </source>
</evidence>
<keyword evidence="5" id="KW-0547">Nucleotide-binding</keyword>